<dbReference type="PANTHER" id="PTHR24024">
    <property type="entry name" value="PULMONARY SURFACTANT-ASSOCIATED PROTEIN A"/>
    <property type="match status" value="1"/>
</dbReference>
<evidence type="ECO:0000313" key="1">
    <source>
        <dbReference type="EMBL" id="VDI27245.1"/>
    </source>
</evidence>
<comment type="caution">
    <text evidence="1">The sequence shown here is derived from an EMBL/GenBank/DDBJ whole genome shotgun (WGS) entry which is preliminary data.</text>
</comment>
<dbReference type="EMBL" id="UYJE01004341">
    <property type="protein sequence ID" value="VDI27245.1"/>
    <property type="molecule type" value="Genomic_DNA"/>
</dbReference>
<gene>
    <name evidence="1" type="ORF">MGAL_10B059471</name>
</gene>
<dbReference type="OrthoDB" id="6086925at2759"/>
<dbReference type="PANTHER" id="PTHR24024:SF18">
    <property type="entry name" value="SHORT-CHAIN COLLAGEN C4-LIKE"/>
    <property type="match status" value="1"/>
</dbReference>
<accession>A0A8B6DYV7</accession>
<dbReference type="InterPro" id="IPR051077">
    <property type="entry name" value="Ca-dependent_lectin"/>
</dbReference>
<proteinExistence type="predicted"/>
<organism evidence="1 2">
    <name type="scientific">Mytilus galloprovincialis</name>
    <name type="common">Mediterranean mussel</name>
    <dbReference type="NCBI Taxonomy" id="29158"/>
    <lineage>
        <taxon>Eukaryota</taxon>
        <taxon>Metazoa</taxon>
        <taxon>Spiralia</taxon>
        <taxon>Lophotrochozoa</taxon>
        <taxon>Mollusca</taxon>
        <taxon>Bivalvia</taxon>
        <taxon>Autobranchia</taxon>
        <taxon>Pteriomorphia</taxon>
        <taxon>Mytilida</taxon>
        <taxon>Mytiloidea</taxon>
        <taxon>Mytilidae</taxon>
        <taxon>Mytilinae</taxon>
        <taxon>Mytilus</taxon>
    </lineage>
</organism>
<sequence>MAYYILSELDSATNSISPYYLGFSDVGNTANNPVGIHSGRGLPAPVGSVIFDKGELDCVSVKKTGEYSAVTYCTGNAKVLCEVRLSKRLLIDDIDIHQLVNDVDTLKQTVQGQHNQIQSLLSLLSAKEAAGAIYTRWGRKDCTGNGTELVYEGFAGGGPFAQDGAAVNYVCLPHDPDFYNGDVSMSPYGHMSTMYGSEYEDNYFGPNMFQKDVPCAVCRATKASSIMMIPGKSECPWTWKREFYGRLAAGGDSGHGIVAASEYVCVDYSPIALEGGLADENGKLFVPVKAVCGTLRCPPYKNNAFLTCAVCSK</sequence>
<dbReference type="Proteomes" id="UP000596742">
    <property type="component" value="Unassembled WGS sequence"/>
</dbReference>
<dbReference type="GO" id="GO:0005615">
    <property type="term" value="C:extracellular space"/>
    <property type="evidence" value="ECO:0007669"/>
    <property type="project" value="TreeGrafter"/>
</dbReference>
<name>A0A8B6DYV7_MYTGA</name>
<dbReference type="AlphaFoldDB" id="A0A8B6DYV7"/>
<evidence type="ECO:0000313" key="2">
    <source>
        <dbReference type="Proteomes" id="UP000596742"/>
    </source>
</evidence>
<reference evidence="1" key="1">
    <citation type="submission" date="2018-11" db="EMBL/GenBank/DDBJ databases">
        <authorList>
            <person name="Alioto T."/>
            <person name="Alioto T."/>
        </authorList>
    </citation>
    <scope>NUCLEOTIDE SEQUENCE</scope>
</reference>
<protein>
    <submittedName>
        <fullName evidence="1">Uncharacterized protein</fullName>
    </submittedName>
</protein>
<keyword evidence="2" id="KW-1185">Reference proteome</keyword>